<dbReference type="InterPro" id="IPR036047">
    <property type="entry name" value="F-box-like_dom_sf"/>
</dbReference>
<dbReference type="InterPro" id="IPR001810">
    <property type="entry name" value="F-box_dom"/>
</dbReference>
<dbReference type="SMART" id="SM00256">
    <property type="entry name" value="FBOX"/>
    <property type="match status" value="1"/>
</dbReference>
<dbReference type="InterPro" id="IPR013187">
    <property type="entry name" value="F-box-assoc_dom_typ3"/>
</dbReference>
<proteinExistence type="predicted"/>
<evidence type="ECO:0000313" key="2">
    <source>
        <dbReference type="EMBL" id="KAG5620810.1"/>
    </source>
</evidence>
<reference evidence="2 3" key="1">
    <citation type="submission" date="2020-09" db="EMBL/GenBank/DDBJ databases">
        <title>De no assembly of potato wild relative species, Solanum commersonii.</title>
        <authorList>
            <person name="Cho K."/>
        </authorList>
    </citation>
    <scope>NUCLEOTIDE SEQUENCE [LARGE SCALE GENOMIC DNA]</scope>
    <source>
        <strain evidence="2">LZ3.2</strain>
        <tissue evidence="2">Leaf</tissue>
    </source>
</reference>
<dbReference type="InterPro" id="IPR017451">
    <property type="entry name" value="F-box-assoc_interact_dom"/>
</dbReference>
<name>A0A9J6A961_SOLCO</name>
<comment type="caution">
    <text evidence="2">The sequence shown here is derived from an EMBL/GenBank/DDBJ whole genome shotgun (WGS) entry which is preliminary data.</text>
</comment>
<dbReference type="PANTHER" id="PTHR31672:SF13">
    <property type="entry name" value="F-BOX PROTEIN CPR30-LIKE"/>
    <property type="match status" value="1"/>
</dbReference>
<protein>
    <recommendedName>
        <fullName evidence="1">F-box domain-containing protein</fullName>
    </recommendedName>
</protein>
<dbReference type="Gene3D" id="1.20.1280.50">
    <property type="match status" value="1"/>
</dbReference>
<evidence type="ECO:0000313" key="3">
    <source>
        <dbReference type="Proteomes" id="UP000824120"/>
    </source>
</evidence>
<keyword evidence="3" id="KW-1185">Reference proteome</keyword>
<sequence>MDGRSKIPYLPGDIVNSIFLKLPVKSLSRFKSCCKSWHCCVDDADFIKSHLRNSSVDISRQKFVLIHFIPSLRRGPTHKFEIVSTEASINVDSKVVYLNIPEFFINYIFLELFSCSGLVFMTSYDPGYSMTLFNPALGKYKPIPNSLLSEKNKNRCSTTSPIFGFAYDFVAEDYKVICAHYLINEYFNVVEVYSIKNQCWRTIHNTFPASHRFLDNNQVSLNGFIHRMSLNRAVISFHLVDEKFIVTPVPSKYGERPTLHALGDGVCVFTTVGEENLIWSLEKDRWNCINKFPTLDSLMGMSYWSLIGDVTPNTVGIFLFIKENGNILWRRYDGSFIEYDPRKNEYIEFRSTQVPYFGRIKTLYVESLVSLKISWD</sequence>
<dbReference type="Pfam" id="PF00646">
    <property type="entry name" value="F-box"/>
    <property type="match status" value="1"/>
</dbReference>
<dbReference type="AlphaFoldDB" id="A0A9J6A961"/>
<dbReference type="EMBL" id="JACXVP010000002">
    <property type="protein sequence ID" value="KAG5620810.1"/>
    <property type="molecule type" value="Genomic_DNA"/>
</dbReference>
<dbReference type="NCBIfam" id="TIGR01640">
    <property type="entry name" value="F_box_assoc_1"/>
    <property type="match status" value="1"/>
</dbReference>
<dbReference type="InterPro" id="IPR050796">
    <property type="entry name" value="SCF_F-box_component"/>
</dbReference>
<dbReference type="Proteomes" id="UP000824120">
    <property type="component" value="Chromosome 2"/>
</dbReference>
<dbReference type="Pfam" id="PF08268">
    <property type="entry name" value="FBA_3"/>
    <property type="match status" value="1"/>
</dbReference>
<accession>A0A9J6A961</accession>
<feature type="domain" description="F-box" evidence="1">
    <location>
        <begin position="10"/>
        <end position="50"/>
    </location>
</feature>
<evidence type="ECO:0000259" key="1">
    <source>
        <dbReference type="SMART" id="SM00256"/>
    </source>
</evidence>
<dbReference type="SUPFAM" id="SSF81383">
    <property type="entry name" value="F-box domain"/>
    <property type="match status" value="1"/>
</dbReference>
<gene>
    <name evidence="2" type="ORF">H5410_006028</name>
</gene>
<dbReference type="PANTHER" id="PTHR31672">
    <property type="entry name" value="BNACNNG10540D PROTEIN"/>
    <property type="match status" value="1"/>
</dbReference>
<dbReference type="OrthoDB" id="1261176at2759"/>
<organism evidence="2 3">
    <name type="scientific">Solanum commersonii</name>
    <name type="common">Commerson's wild potato</name>
    <name type="synonym">Commerson's nightshade</name>
    <dbReference type="NCBI Taxonomy" id="4109"/>
    <lineage>
        <taxon>Eukaryota</taxon>
        <taxon>Viridiplantae</taxon>
        <taxon>Streptophyta</taxon>
        <taxon>Embryophyta</taxon>
        <taxon>Tracheophyta</taxon>
        <taxon>Spermatophyta</taxon>
        <taxon>Magnoliopsida</taxon>
        <taxon>eudicotyledons</taxon>
        <taxon>Gunneridae</taxon>
        <taxon>Pentapetalae</taxon>
        <taxon>asterids</taxon>
        <taxon>lamiids</taxon>
        <taxon>Solanales</taxon>
        <taxon>Solanaceae</taxon>
        <taxon>Solanoideae</taxon>
        <taxon>Solaneae</taxon>
        <taxon>Solanum</taxon>
    </lineage>
</organism>